<name>A0A4Y3N7V1_PAEAU</name>
<keyword evidence="4" id="KW-1185">Reference proteome</keyword>
<feature type="transmembrane region" description="Helical" evidence="2">
    <location>
        <begin position="219"/>
        <end position="239"/>
    </location>
</feature>
<evidence type="ECO:0000313" key="4">
    <source>
        <dbReference type="Proteomes" id="UP000317715"/>
    </source>
</evidence>
<accession>A0A4Y3N7V1</accession>
<gene>
    <name evidence="3" type="ORF">AAU01_00420</name>
</gene>
<evidence type="ECO:0000313" key="3">
    <source>
        <dbReference type="EMBL" id="GEB17287.1"/>
    </source>
</evidence>
<feature type="transmembrane region" description="Helical" evidence="2">
    <location>
        <begin position="142"/>
        <end position="163"/>
    </location>
</feature>
<feature type="region of interest" description="Disordered" evidence="1">
    <location>
        <begin position="245"/>
        <end position="277"/>
    </location>
</feature>
<dbReference type="AlphaFoldDB" id="A0A4Y3N7V1"/>
<sequence length="277" mass="30007">MGGSAEVKSKKKNGRRSEQIINVLTAAVMTAVFFAMARESLPWASVIFTVAACYTFLMFRVVVQSGRASAVMFITMFLIFFSLIHVEDQLGIPAPGSWFLGLFVGGIVGINKWTGTPAKTRSSRKPTGTSKDGLKFTGGPRLALINAICAAVLLGIGGAHFALQTPTAAVGTVFAGASLGGWALFHFPLSLKLRNLLLWVIPVEFFLLLFLAGNTGQTALPFVWAYGALLGILLGGRYWRGPRLGEPRPPFNARATTGRKQKRKRTPQPKPKQKQKQ</sequence>
<feature type="transmembrane region" description="Helical" evidence="2">
    <location>
        <begin position="43"/>
        <end position="63"/>
    </location>
</feature>
<dbReference type="Proteomes" id="UP000317715">
    <property type="component" value="Unassembled WGS sequence"/>
</dbReference>
<keyword evidence="2" id="KW-0472">Membrane</keyword>
<feature type="transmembrane region" description="Helical" evidence="2">
    <location>
        <begin position="20"/>
        <end position="37"/>
    </location>
</feature>
<feature type="transmembrane region" description="Helical" evidence="2">
    <location>
        <begin position="196"/>
        <end position="213"/>
    </location>
</feature>
<keyword evidence="2" id="KW-1133">Transmembrane helix</keyword>
<dbReference type="RefSeq" id="WP_141280560.1">
    <property type="nucleotide sequence ID" value="NZ_BAAAWK010000001.1"/>
</dbReference>
<proteinExistence type="predicted"/>
<reference evidence="3 4" key="1">
    <citation type="submission" date="2019-06" db="EMBL/GenBank/DDBJ databases">
        <title>Whole genome shotgun sequence of Paenarthrobacter aurescens NBRC 12136.</title>
        <authorList>
            <person name="Hosoyama A."/>
            <person name="Uohara A."/>
            <person name="Ohji S."/>
            <person name="Ichikawa N."/>
        </authorList>
    </citation>
    <scope>NUCLEOTIDE SEQUENCE [LARGE SCALE GENOMIC DNA]</scope>
    <source>
        <strain evidence="3 4">NBRC 12136</strain>
    </source>
</reference>
<evidence type="ECO:0000256" key="2">
    <source>
        <dbReference type="SAM" id="Phobius"/>
    </source>
</evidence>
<evidence type="ECO:0000256" key="1">
    <source>
        <dbReference type="SAM" id="MobiDB-lite"/>
    </source>
</evidence>
<dbReference type="EMBL" id="BJMD01000001">
    <property type="protein sequence ID" value="GEB17287.1"/>
    <property type="molecule type" value="Genomic_DNA"/>
</dbReference>
<dbReference type="GeneID" id="97302493"/>
<protein>
    <submittedName>
        <fullName evidence="3">Uncharacterized protein</fullName>
    </submittedName>
</protein>
<comment type="caution">
    <text evidence="3">The sequence shown here is derived from an EMBL/GenBank/DDBJ whole genome shotgun (WGS) entry which is preliminary data.</text>
</comment>
<feature type="compositionally biased region" description="Basic residues" evidence="1">
    <location>
        <begin position="257"/>
        <end position="277"/>
    </location>
</feature>
<feature type="transmembrane region" description="Helical" evidence="2">
    <location>
        <begin position="70"/>
        <end position="86"/>
    </location>
</feature>
<keyword evidence="2" id="KW-0812">Transmembrane</keyword>
<feature type="transmembrane region" description="Helical" evidence="2">
    <location>
        <begin position="169"/>
        <end position="189"/>
    </location>
</feature>
<feature type="transmembrane region" description="Helical" evidence="2">
    <location>
        <begin position="98"/>
        <end position="115"/>
    </location>
</feature>
<organism evidence="3 4">
    <name type="scientific">Paenarthrobacter aurescens</name>
    <name type="common">Arthrobacter aurescens</name>
    <dbReference type="NCBI Taxonomy" id="43663"/>
    <lineage>
        <taxon>Bacteria</taxon>
        <taxon>Bacillati</taxon>
        <taxon>Actinomycetota</taxon>
        <taxon>Actinomycetes</taxon>
        <taxon>Micrococcales</taxon>
        <taxon>Micrococcaceae</taxon>
        <taxon>Paenarthrobacter</taxon>
    </lineage>
</organism>
<dbReference type="OrthoDB" id="4948015at2"/>